<dbReference type="Gene3D" id="3.20.20.450">
    <property type="entry name" value="EAL domain"/>
    <property type="match status" value="1"/>
</dbReference>
<dbReference type="CDD" id="cd01948">
    <property type="entry name" value="EAL"/>
    <property type="match status" value="1"/>
</dbReference>
<dbReference type="Proteomes" id="UP000016714">
    <property type="component" value="Chromosome 1"/>
</dbReference>
<dbReference type="InterPro" id="IPR001633">
    <property type="entry name" value="EAL_dom"/>
</dbReference>
<sequence length="427" mass="47820">MLASTLKIDRSEVLVVSGSHLSEGEDSVKTSEYKILVVDDQPVVRKTLTICLNNLGIKKVLEAENGKKAKELVAFDEFDVIFCDLNMPVEDGFEVLMFLGTMKFPGAVIIISSEEQEILASTSNLARFYDLNIIGCVEKPITFKVVQNIIEGIEALPTLKRTETQLFELPEDELVKYLEAQKIEAYFQPQVDLASRKMKGVEILARISDDQGSLIPPDSFIPTAERSPSIILDLTKNVIDKALKEISENYDSFCDLTYAFNISGKVLENNDFPNWLCRTVDKYGIPHENIICELTETAISSSPTIVDTQMLRLRIMKFKLSIDDFGTGYSSIAKLHTIPFNEIKIDKEFVFNCLTNIKSAAIVEQSIAMGKALGMSVVAEGIESIEVEEFLISKGCEIGQGYFYYRPTKSSEIINVINEFNFNSESR</sequence>
<dbReference type="Pfam" id="PF00563">
    <property type="entry name" value="EAL"/>
    <property type="match status" value="1"/>
</dbReference>
<dbReference type="KEGG" id="vag:N646_0973"/>
<evidence type="ECO:0000256" key="1">
    <source>
        <dbReference type="PROSITE-ProRule" id="PRU00169"/>
    </source>
</evidence>
<evidence type="ECO:0000313" key="4">
    <source>
        <dbReference type="EMBL" id="AGV16806.1"/>
    </source>
</evidence>
<dbReference type="SMART" id="SM00448">
    <property type="entry name" value="REC"/>
    <property type="match status" value="1"/>
</dbReference>
<accession>A0A2I3C6F9</accession>
<protein>
    <recommendedName>
        <fullName evidence="6">Diguanylate phosphodiesterase</fullName>
    </recommendedName>
</protein>
<dbReference type="SUPFAM" id="SSF52172">
    <property type="entry name" value="CheY-like"/>
    <property type="match status" value="1"/>
</dbReference>
<dbReference type="GO" id="GO:0000160">
    <property type="term" value="P:phosphorelay signal transduction system"/>
    <property type="evidence" value="ECO:0007669"/>
    <property type="project" value="InterPro"/>
</dbReference>
<dbReference type="Gene3D" id="3.40.50.2300">
    <property type="match status" value="1"/>
</dbReference>
<dbReference type="EMBL" id="CP006718">
    <property type="protein sequence ID" value="AGV16806.1"/>
    <property type="molecule type" value="Genomic_DNA"/>
</dbReference>
<feature type="domain" description="Response regulatory" evidence="2">
    <location>
        <begin position="34"/>
        <end position="154"/>
    </location>
</feature>
<dbReference type="InterPro" id="IPR035919">
    <property type="entry name" value="EAL_sf"/>
</dbReference>
<gene>
    <name evidence="4" type="ORF">N646_0973</name>
</gene>
<dbReference type="PANTHER" id="PTHR33121">
    <property type="entry name" value="CYCLIC DI-GMP PHOSPHODIESTERASE PDEF"/>
    <property type="match status" value="1"/>
</dbReference>
<feature type="domain" description="EAL" evidence="3">
    <location>
        <begin position="167"/>
        <end position="421"/>
    </location>
</feature>
<dbReference type="AlphaFoldDB" id="A0A2I3C6F9"/>
<evidence type="ECO:0000259" key="2">
    <source>
        <dbReference type="PROSITE" id="PS50110"/>
    </source>
</evidence>
<keyword evidence="1" id="KW-0597">Phosphoprotein</keyword>
<reference evidence="4 5" key="1">
    <citation type="journal article" date="2015" name="Genome Announc.">
        <title>Complete genome sequence of Vibrio alginolyticus ATCC 17749.</title>
        <authorList>
            <person name="Liu X.F."/>
            <person name="Cao Y."/>
            <person name="Zhang H.L."/>
            <person name="Chen Y.J."/>
            <person name="Hu C.J."/>
        </authorList>
    </citation>
    <scope>NUCLEOTIDE SEQUENCE [LARGE SCALE GENOMIC DNA]</scope>
    <source>
        <strain evidence="5">ATCC 17749 / DSM 2171 / NBRC 15630 / NCIMB 1903 / NCTC 12160 / XII-53</strain>
    </source>
</reference>
<dbReference type="SMART" id="SM00052">
    <property type="entry name" value="EAL"/>
    <property type="match status" value="1"/>
</dbReference>
<dbReference type="GO" id="GO:0071111">
    <property type="term" value="F:cyclic-guanylate-specific phosphodiesterase activity"/>
    <property type="evidence" value="ECO:0007669"/>
    <property type="project" value="InterPro"/>
</dbReference>
<organism evidence="4 5">
    <name type="scientific">Vibrio alginolyticus (strain ATCC 17749 / DSM 2171 / NBRC 15630 / NCIMB 1903 / NCTC 12160 / XII-53)</name>
    <dbReference type="NCBI Taxonomy" id="1219076"/>
    <lineage>
        <taxon>Bacteria</taxon>
        <taxon>Pseudomonadati</taxon>
        <taxon>Pseudomonadota</taxon>
        <taxon>Gammaproteobacteria</taxon>
        <taxon>Vibrionales</taxon>
        <taxon>Vibrionaceae</taxon>
        <taxon>Vibrio</taxon>
    </lineage>
</organism>
<evidence type="ECO:0008006" key="6">
    <source>
        <dbReference type="Google" id="ProtNLM"/>
    </source>
</evidence>
<dbReference type="HOGENOM" id="CLU_000445_70_2_6"/>
<dbReference type="InterPro" id="IPR001789">
    <property type="entry name" value="Sig_transdc_resp-reg_receiver"/>
</dbReference>
<dbReference type="PROSITE" id="PS50110">
    <property type="entry name" value="RESPONSE_REGULATORY"/>
    <property type="match status" value="1"/>
</dbReference>
<evidence type="ECO:0000259" key="3">
    <source>
        <dbReference type="PROSITE" id="PS50883"/>
    </source>
</evidence>
<evidence type="ECO:0000313" key="5">
    <source>
        <dbReference type="Proteomes" id="UP000016714"/>
    </source>
</evidence>
<feature type="modified residue" description="4-aspartylphosphate" evidence="1">
    <location>
        <position position="84"/>
    </location>
</feature>
<dbReference type="InterPro" id="IPR011006">
    <property type="entry name" value="CheY-like_superfamily"/>
</dbReference>
<proteinExistence type="predicted"/>
<name>A0A2I3C6F9_VIBAX</name>
<dbReference type="PANTHER" id="PTHR33121:SF71">
    <property type="entry name" value="OXYGEN SENSOR PROTEIN DOSP"/>
    <property type="match status" value="1"/>
</dbReference>
<dbReference type="Pfam" id="PF00072">
    <property type="entry name" value="Response_reg"/>
    <property type="match status" value="1"/>
</dbReference>
<dbReference type="InterPro" id="IPR050706">
    <property type="entry name" value="Cyclic-di-GMP_PDE-like"/>
</dbReference>
<dbReference type="PROSITE" id="PS50883">
    <property type="entry name" value="EAL"/>
    <property type="match status" value="1"/>
</dbReference>
<dbReference type="SUPFAM" id="SSF141868">
    <property type="entry name" value="EAL domain-like"/>
    <property type="match status" value="1"/>
</dbReference>